<evidence type="ECO:0000313" key="2">
    <source>
        <dbReference type="EMBL" id="KUM47119.1"/>
    </source>
</evidence>
<keyword evidence="1" id="KW-0812">Transmembrane</keyword>
<comment type="caution">
    <text evidence="2">The sequence shown here is derived from an EMBL/GenBank/DDBJ whole genome shotgun (WGS) entry which is preliminary data.</text>
</comment>
<proteinExistence type="predicted"/>
<protein>
    <submittedName>
        <fullName evidence="2">Uncharacterized protein</fullName>
    </submittedName>
</protein>
<reference evidence="2" key="1">
    <citation type="journal article" date="2015" name="Genome Biol. Evol.">
        <title>Organellar Genomes of White Spruce (Picea glauca): Assembly and Annotation.</title>
        <authorList>
            <person name="Jackman S.D."/>
            <person name="Warren R.L."/>
            <person name="Gibb E.A."/>
            <person name="Vandervalk B.P."/>
            <person name="Mohamadi H."/>
            <person name="Chu J."/>
            <person name="Raymond A."/>
            <person name="Pleasance S."/>
            <person name="Coope R."/>
            <person name="Wildung M.R."/>
            <person name="Ritland C.E."/>
            <person name="Bousquet J."/>
            <person name="Jones S.J."/>
            <person name="Bohlmann J."/>
            <person name="Birol I."/>
        </authorList>
    </citation>
    <scope>NUCLEOTIDE SEQUENCE [LARGE SCALE GENOMIC DNA]</scope>
    <source>
        <tissue evidence="2">Flushing bud</tissue>
    </source>
</reference>
<gene>
    <name evidence="2" type="ORF">ABT39_MTgene6125</name>
</gene>
<organism evidence="2">
    <name type="scientific">Picea glauca</name>
    <name type="common">White spruce</name>
    <name type="synonym">Pinus glauca</name>
    <dbReference type="NCBI Taxonomy" id="3330"/>
    <lineage>
        <taxon>Eukaryota</taxon>
        <taxon>Viridiplantae</taxon>
        <taxon>Streptophyta</taxon>
        <taxon>Embryophyta</taxon>
        <taxon>Tracheophyta</taxon>
        <taxon>Spermatophyta</taxon>
        <taxon>Pinopsida</taxon>
        <taxon>Pinidae</taxon>
        <taxon>Conifers I</taxon>
        <taxon>Pinales</taxon>
        <taxon>Pinaceae</taxon>
        <taxon>Picea</taxon>
    </lineage>
</organism>
<keyword evidence="1" id="KW-1133">Transmembrane helix</keyword>
<dbReference type="AlphaFoldDB" id="A0A101LXE6"/>
<keyword evidence="1" id="KW-0472">Membrane</keyword>
<sequence length="46" mass="5510">MKIESIFDLRSPLGMMIYHAISLFVYLSLVKLITFVESKYRISYYE</sequence>
<evidence type="ECO:0000256" key="1">
    <source>
        <dbReference type="SAM" id="Phobius"/>
    </source>
</evidence>
<keyword evidence="2" id="KW-0496">Mitochondrion</keyword>
<feature type="transmembrane region" description="Helical" evidence="1">
    <location>
        <begin position="16"/>
        <end position="36"/>
    </location>
</feature>
<accession>A0A101LXE6</accession>
<dbReference type="EMBL" id="LKAM01000008">
    <property type="protein sequence ID" value="KUM47119.1"/>
    <property type="molecule type" value="Genomic_DNA"/>
</dbReference>
<geneLocation type="mitochondrion" evidence="2"/>
<name>A0A101LXE6_PICGL</name>